<proteinExistence type="predicted"/>
<dbReference type="STRING" id="351605.Gura_2709"/>
<evidence type="ECO:0000313" key="2">
    <source>
        <dbReference type="EMBL" id="ABQ26883.1"/>
    </source>
</evidence>
<organism evidence="2 3">
    <name type="scientific">Geotalea uraniireducens (strain Rf4)</name>
    <name type="common">Geobacter uraniireducens</name>
    <dbReference type="NCBI Taxonomy" id="351605"/>
    <lineage>
        <taxon>Bacteria</taxon>
        <taxon>Pseudomonadati</taxon>
        <taxon>Thermodesulfobacteriota</taxon>
        <taxon>Desulfuromonadia</taxon>
        <taxon>Geobacterales</taxon>
        <taxon>Geobacteraceae</taxon>
        <taxon>Geotalea</taxon>
    </lineage>
</organism>
<accession>A5G515</accession>
<dbReference type="EMBL" id="CP000698">
    <property type="protein sequence ID" value="ABQ26883.1"/>
    <property type="molecule type" value="Genomic_DNA"/>
</dbReference>
<dbReference type="AlphaFoldDB" id="A5G515"/>
<dbReference type="OrthoDB" id="5397544at2"/>
<feature type="transmembrane region" description="Helical" evidence="1">
    <location>
        <begin position="12"/>
        <end position="33"/>
    </location>
</feature>
<feature type="transmembrane region" description="Helical" evidence="1">
    <location>
        <begin position="45"/>
        <end position="69"/>
    </location>
</feature>
<dbReference type="Proteomes" id="UP000006695">
    <property type="component" value="Chromosome"/>
</dbReference>
<reference evidence="2 3" key="1">
    <citation type="submission" date="2007-05" db="EMBL/GenBank/DDBJ databases">
        <title>Complete sequence of Geobacter uraniireducens Rf4.</title>
        <authorList>
            <consortium name="US DOE Joint Genome Institute"/>
            <person name="Copeland A."/>
            <person name="Lucas S."/>
            <person name="Lapidus A."/>
            <person name="Barry K."/>
            <person name="Detter J.C."/>
            <person name="Glavina del Rio T."/>
            <person name="Hammon N."/>
            <person name="Israni S."/>
            <person name="Dalin E."/>
            <person name="Tice H."/>
            <person name="Pitluck S."/>
            <person name="Chertkov O."/>
            <person name="Brettin T."/>
            <person name="Bruce D."/>
            <person name="Han C."/>
            <person name="Schmutz J."/>
            <person name="Larimer F."/>
            <person name="Land M."/>
            <person name="Hauser L."/>
            <person name="Kyrpides N."/>
            <person name="Mikhailova N."/>
            <person name="Shelobolina E."/>
            <person name="Aklujkar M."/>
            <person name="Lovley D."/>
            <person name="Richardson P."/>
        </authorList>
    </citation>
    <scope>NUCLEOTIDE SEQUENCE [LARGE SCALE GENOMIC DNA]</scope>
    <source>
        <strain evidence="2 3">Rf4</strain>
    </source>
</reference>
<dbReference type="RefSeq" id="WP_011939559.1">
    <property type="nucleotide sequence ID" value="NC_009483.1"/>
</dbReference>
<gene>
    <name evidence="2" type="ordered locus">Gura_2709</name>
</gene>
<name>A5G515_GEOUR</name>
<dbReference type="KEGG" id="gur:Gura_2709"/>
<evidence type="ECO:0000256" key="1">
    <source>
        <dbReference type="SAM" id="Phobius"/>
    </source>
</evidence>
<dbReference type="HOGENOM" id="CLU_2553417_0_0_7"/>
<sequence>MNALIKSSMSGKIVSGVIIALVLAGTIFVSSIADVGQRGGILANLFIGFIGAIIAIQLVPGLILFGAMVKGLCSLFRKEKELQVETRESE</sequence>
<keyword evidence="3" id="KW-1185">Reference proteome</keyword>
<evidence type="ECO:0000313" key="3">
    <source>
        <dbReference type="Proteomes" id="UP000006695"/>
    </source>
</evidence>
<protein>
    <submittedName>
        <fullName evidence="2">Uncharacterized protein</fullName>
    </submittedName>
</protein>
<keyword evidence="1" id="KW-0812">Transmembrane</keyword>
<keyword evidence="1" id="KW-1133">Transmembrane helix</keyword>
<keyword evidence="1" id="KW-0472">Membrane</keyword>